<dbReference type="EMBL" id="JBHLWB010000005">
    <property type="protein sequence ID" value="MFC0309246.1"/>
    <property type="molecule type" value="Genomic_DNA"/>
</dbReference>
<evidence type="ECO:0000313" key="2">
    <source>
        <dbReference type="Proteomes" id="UP001589767"/>
    </source>
</evidence>
<dbReference type="RefSeq" id="WP_382370517.1">
    <property type="nucleotide sequence ID" value="NZ_JBHLWB010000005.1"/>
</dbReference>
<accession>A0ABV6H0U7</accession>
<dbReference type="Proteomes" id="UP001589767">
    <property type="component" value="Unassembled WGS sequence"/>
</dbReference>
<keyword evidence="2" id="KW-1185">Reference proteome</keyword>
<evidence type="ECO:0000313" key="1">
    <source>
        <dbReference type="EMBL" id="MFC0309246.1"/>
    </source>
</evidence>
<name>A0ABV6H0U7_9PAST</name>
<reference evidence="1 2" key="1">
    <citation type="submission" date="2024-09" db="EMBL/GenBank/DDBJ databases">
        <authorList>
            <person name="Sun Q."/>
            <person name="Mori K."/>
        </authorList>
    </citation>
    <scope>NUCLEOTIDE SEQUENCE [LARGE SCALE GENOMIC DNA]</scope>
    <source>
        <strain evidence="1 2">CCM 7539</strain>
    </source>
</reference>
<dbReference type="SUPFAM" id="SSF56655">
    <property type="entry name" value="Carbohydrate phosphatase"/>
    <property type="match status" value="1"/>
</dbReference>
<sequence length="98" mass="10941">MNKNIQNRYTFSIELVKQAGNIALSYYLNRNELVIECKKGDKQDQVSVADKSVETMLRQAIAEKFPADGFLGEEFGYERGGVVSFVGLSIQSMELALS</sequence>
<dbReference type="Gene3D" id="3.30.540.10">
    <property type="entry name" value="Fructose-1,6-Bisphosphatase, subunit A, domain 1"/>
    <property type="match status" value="1"/>
</dbReference>
<dbReference type="Pfam" id="PF00459">
    <property type="entry name" value="Inositol_P"/>
    <property type="match status" value="1"/>
</dbReference>
<comment type="caution">
    <text evidence="1">The sequence shown here is derived from an EMBL/GenBank/DDBJ whole genome shotgun (WGS) entry which is preliminary data.</text>
</comment>
<organism evidence="1 2">
    <name type="scientific">Gallibacterium trehalosifermentans</name>
    <dbReference type="NCBI Taxonomy" id="516935"/>
    <lineage>
        <taxon>Bacteria</taxon>
        <taxon>Pseudomonadati</taxon>
        <taxon>Pseudomonadota</taxon>
        <taxon>Gammaproteobacteria</taxon>
        <taxon>Pasteurellales</taxon>
        <taxon>Pasteurellaceae</taxon>
        <taxon>Gallibacterium</taxon>
    </lineage>
</organism>
<gene>
    <name evidence="1" type="ORF">ACFFHK_05920</name>
</gene>
<protein>
    <submittedName>
        <fullName evidence="1">Inositol monophosphatase family protein</fullName>
    </submittedName>
</protein>
<proteinExistence type="predicted"/>
<dbReference type="InterPro" id="IPR000760">
    <property type="entry name" value="Inositol_monophosphatase-like"/>
</dbReference>